<keyword evidence="2" id="KW-0489">Methyltransferase</keyword>
<dbReference type="InterPro" id="IPR029063">
    <property type="entry name" value="SAM-dependent_MTases_sf"/>
</dbReference>
<evidence type="ECO:0000313" key="3">
    <source>
        <dbReference type="Proteomes" id="UP000204551"/>
    </source>
</evidence>
<dbReference type="InterPro" id="IPR025714">
    <property type="entry name" value="Methyltranfer_dom"/>
</dbReference>
<dbReference type="GO" id="GO:0030798">
    <property type="term" value="F:trans-aconitate 2-methyltransferase activity"/>
    <property type="evidence" value="ECO:0007669"/>
    <property type="project" value="UniProtKB-EC"/>
</dbReference>
<dbReference type="AlphaFoldDB" id="A0A221V2A7"/>
<keyword evidence="2" id="KW-0808">Transferase</keyword>
<dbReference type="GO" id="GO:0032259">
    <property type="term" value="P:methylation"/>
    <property type="evidence" value="ECO:0007669"/>
    <property type="project" value="UniProtKB-KW"/>
</dbReference>
<dbReference type="Proteomes" id="UP000204551">
    <property type="component" value="Chromosome"/>
</dbReference>
<dbReference type="RefSeq" id="WP_232513993.1">
    <property type="nucleotide sequence ID" value="NZ_CP022515.1"/>
</dbReference>
<dbReference type="Gene3D" id="3.40.50.150">
    <property type="entry name" value="Vaccinia Virus protein VP39"/>
    <property type="match status" value="1"/>
</dbReference>
<evidence type="ECO:0000313" key="2">
    <source>
        <dbReference type="EMBL" id="ASO07508.1"/>
    </source>
</evidence>
<evidence type="ECO:0000259" key="1">
    <source>
        <dbReference type="Pfam" id="PF13847"/>
    </source>
</evidence>
<dbReference type="EMBL" id="CP022515">
    <property type="protein sequence ID" value="ASO07508.1"/>
    <property type="molecule type" value="Genomic_DNA"/>
</dbReference>
<dbReference type="PANTHER" id="PTHR43861">
    <property type="entry name" value="TRANS-ACONITATE 2-METHYLTRANSFERASE-RELATED"/>
    <property type="match status" value="1"/>
</dbReference>
<feature type="domain" description="Methyltransferase" evidence="1">
    <location>
        <begin position="39"/>
        <end position="148"/>
    </location>
</feature>
<reference evidence="2 3" key="1">
    <citation type="submission" date="2017-07" db="EMBL/GenBank/DDBJ databases">
        <title>Genome Sequence of Arenibacter algicola Strain SMS7 Isolated from a culture of the Diatom Skeletonema marinoi.</title>
        <authorList>
            <person name="Topel M."/>
            <person name="Pinder M.I.M."/>
            <person name="Johansson O.N."/>
            <person name="Kourtchenko O."/>
            <person name="Godhe A."/>
            <person name="Clarke A.K."/>
        </authorList>
    </citation>
    <scope>NUCLEOTIDE SEQUENCE [LARGE SCALE GENOMIC DNA]</scope>
    <source>
        <strain evidence="2 3">SMS7</strain>
    </source>
</reference>
<accession>A0A221V2A7</accession>
<dbReference type="CDD" id="cd02440">
    <property type="entry name" value="AdoMet_MTases"/>
    <property type="match status" value="1"/>
</dbReference>
<dbReference type="KEGG" id="aalg:AREALGSMS7_04103"/>
<dbReference type="SUPFAM" id="SSF53335">
    <property type="entry name" value="S-adenosyl-L-methionine-dependent methyltransferases"/>
    <property type="match status" value="1"/>
</dbReference>
<name>A0A221V2A7_9FLAO</name>
<dbReference type="Pfam" id="PF13847">
    <property type="entry name" value="Methyltransf_31"/>
    <property type="match status" value="1"/>
</dbReference>
<sequence>MKSKMKQNKIVKRDSKEGSEVYNNRSLEVDYRTLKPLLRKDIRVLDVGCGTGAISKDVAAIIENGGKIIGIDKDPNFIENGIANYGHIKNLELIPTDIFDFNPDQKFDLIISARMLQWLSNPKEALLKMKSLLHPNGVISILDYNHKKIQWNPDPPQSMVEFYEAFLKWRENAGMNNEIADSLPSLFQEIGLKNIQTLNSDEYYIRDRKDFKSKVGIWSKVAGLKQISEEGYIDNSQRLNAAKEYEEWVDTEAISMTMNLSETRGVIASN</sequence>
<dbReference type="EC" id="2.1.1.144" evidence="2"/>
<proteinExistence type="predicted"/>
<protein>
    <submittedName>
        <fullName evidence="2">Trans-aconitate 2-methyltransferase</fullName>
        <ecNumber evidence="2">2.1.1.144</ecNumber>
    </submittedName>
</protein>
<organism evidence="2 3">
    <name type="scientific">Arenibacter algicola</name>
    <dbReference type="NCBI Taxonomy" id="616991"/>
    <lineage>
        <taxon>Bacteria</taxon>
        <taxon>Pseudomonadati</taxon>
        <taxon>Bacteroidota</taxon>
        <taxon>Flavobacteriia</taxon>
        <taxon>Flavobacteriales</taxon>
        <taxon>Flavobacteriaceae</taxon>
        <taxon>Arenibacter</taxon>
    </lineage>
</organism>
<gene>
    <name evidence="2" type="ORF">AREALGSMS7_04103</name>
</gene>